<keyword evidence="3" id="KW-1185">Reference proteome</keyword>
<evidence type="ECO:0000313" key="2">
    <source>
        <dbReference type="EMBL" id="GBG87705.1"/>
    </source>
</evidence>
<name>A0A388LZK5_CHABU</name>
<proteinExistence type="predicted"/>
<accession>A0A388LZK5</accession>
<feature type="region of interest" description="Disordered" evidence="1">
    <location>
        <begin position="90"/>
        <end position="120"/>
    </location>
</feature>
<comment type="caution">
    <text evidence="2">The sequence shown here is derived from an EMBL/GenBank/DDBJ whole genome shotgun (WGS) entry which is preliminary data.</text>
</comment>
<organism evidence="2 3">
    <name type="scientific">Chara braunii</name>
    <name type="common">Braun's stonewort</name>
    <dbReference type="NCBI Taxonomy" id="69332"/>
    <lineage>
        <taxon>Eukaryota</taxon>
        <taxon>Viridiplantae</taxon>
        <taxon>Streptophyta</taxon>
        <taxon>Charophyceae</taxon>
        <taxon>Charales</taxon>
        <taxon>Characeae</taxon>
        <taxon>Chara</taxon>
    </lineage>
</organism>
<protein>
    <submittedName>
        <fullName evidence="2">Uncharacterized protein</fullName>
    </submittedName>
</protein>
<evidence type="ECO:0000313" key="3">
    <source>
        <dbReference type="Proteomes" id="UP000265515"/>
    </source>
</evidence>
<dbReference type="Gramene" id="GBG87705">
    <property type="protein sequence ID" value="GBG87705"/>
    <property type="gene ID" value="CBR_g45859"/>
</dbReference>
<dbReference type="Proteomes" id="UP000265515">
    <property type="component" value="Unassembled WGS sequence"/>
</dbReference>
<dbReference type="EMBL" id="BFEA01000628">
    <property type="protein sequence ID" value="GBG87705.1"/>
    <property type="molecule type" value="Genomic_DNA"/>
</dbReference>
<reference evidence="2 3" key="1">
    <citation type="journal article" date="2018" name="Cell">
        <title>The Chara Genome: Secondary Complexity and Implications for Plant Terrestrialization.</title>
        <authorList>
            <person name="Nishiyama T."/>
            <person name="Sakayama H."/>
            <person name="Vries J.D."/>
            <person name="Buschmann H."/>
            <person name="Saint-Marcoux D."/>
            <person name="Ullrich K.K."/>
            <person name="Haas F.B."/>
            <person name="Vanderstraeten L."/>
            <person name="Becker D."/>
            <person name="Lang D."/>
            <person name="Vosolsobe S."/>
            <person name="Rombauts S."/>
            <person name="Wilhelmsson P.K.I."/>
            <person name="Janitza P."/>
            <person name="Kern R."/>
            <person name="Heyl A."/>
            <person name="Rumpler F."/>
            <person name="Villalobos L.I.A.C."/>
            <person name="Clay J.M."/>
            <person name="Skokan R."/>
            <person name="Toyoda A."/>
            <person name="Suzuki Y."/>
            <person name="Kagoshima H."/>
            <person name="Schijlen E."/>
            <person name="Tajeshwar N."/>
            <person name="Catarino B."/>
            <person name="Hetherington A.J."/>
            <person name="Saltykova A."/>
            <person name="Bonnot C."/>
            <person name="Breuninger H."/>
            <person name="Symeonidi A."/>
            <person name="Radhakrishnan G.V."/>
            <person name="Van Nieuwerburgh F."/>
            <person name="Deforce D."/>
            <person name="Chang C."/>
            <person name="Karol K.G."/>
            <person name="Hedrich R."/>
            <person name="Ulvskov P."/>
            <person name="Glockner G."/>
            <person name="Delwiche C.F."/>
            <person name="Petrasek J."/>
            <person name="Van de Peer Y."/>
            <person name="Friml J."/>
            <person name="Beilby M."/>
            <person name="Dolan L."/>
            <person name="Kohara Y."/>
            <person name="Sugano S."/>
            <person name="Fujiyama A."/>
            <person name="Delaux P.-M."/>
            <person name="Quint M."/>
            <person name="TheiBen G."/>
            <person name="Hagemann M."/>
            <person name="Harholt J."/>
            <person name="Dunand C."/>
            <person name="Zachgo S."/>
            <person name="Langdale J."/>
            <person name="Maumus F."/>
            <person name="Straeten D.V.D."/>
            <person name="Gould S.B."/>
            <person name="Rensing S.A."/>
        </authorList>
    </citation>
    <scope>NUCLEOTIDE SEQUENCE [LARGE SCALE GENOMIC DNA]</scope>
    <source>
        <strain evidence="2 3">S276</strain>
    </source>
</reference>
<evidence type="ECO:0000256" key="1">
    <source>
        <dbReference type="SAM" id="MobiDB-lite"/>
    </source>
</evidence>
<dbReference type="AlphaFoldDB" id="A0A388LZK5"/>
<sequence>MLVSFPLLGRSQGGKQATGSLPSCLVHNTTRPCNERIQVCSPVRHCPLEVHFDRQKPHTRCEALRTTTIPGGEPTQVEGVTTTYQVQQNVQAGIRNRAKGTRKRGDSAEGGNNKKRGGSR</sequence>
<gene>
    <name evidence="2" type="ORF">CBR_g45859</name>
</gene>